<dbReference type="InterPro" id="IPR013563">
    <property type="entry name" value="Oligopep_ABC_C"/>
</dbReference>
<sequence length="338" mass="37809">MGKTIIEIKGLKTSFFTDDGEIPAVDHIDFYINEGEIVGIVGESGCGKSVTSLSIMGLVPTPPGKIVGGEIRFNDENLVNLSETRMRRIRGNEIAMIFQEPMTSLNPLFTIGAQMIEGIRIHNKWDKKKARVRAVEIMKKVGLPRAEELLDNYPHQLSGGMRQRVMIAMAMACNPKVLIADEPTTALDVTIQSQILKLMKKLNEEMNTAIMLITHDLGVVAQICERVIVMYAGKIVEEGEVQRIFKNPKHPYTEGLIKSVPDIRKKNERLYSIPGNVPRPGSIKKGCRFAERCEHAFDRCFADDPNLYQVDGSGHKVRCFLHVGEGEVERDRAFTSSE</sequence>
<dbReference type="AlphaFoldDB" id="A0AAW5EC96"/>
<dbReference type="GO" id="GO:0016887">
    <property type="term" value="F:ATP hydrolysis activity"/>
    <property type="evidence" value="ECO:0007669"/>
    <property type="project" value="InterPro"/>
</dbReference>
<keyword evidence="4" id="KW-1003">Cell membrane</keyword>
<dbReference type="EMBL" id="JAKTTI010000044">
    <property type="protein sequence ID" value="MCH1627517.1"/>
    <property type="molecule type" value="Genomic_DNA"/>
</dbReference>
<dbReference type="SMART" id="SM00382">
    <property type="entry name" value="AAA"/>
    <property type="match status" value="1"/>
</dbReference>
<keyword evidence="7" id="KW-0472">Membrane</keyword>
<dbReference type="GO" id="GO:0005524">
    <property type="term" value="F:ATP binding"/>
    <property type="evidence" value="ECO:0007669"/>
    <property type="project" value="UniProtKB-KW"/>
</dbReference>
<proteinExistence type="inferred from homology"/>
<evidence type="ECO:0000256" key="1">
    <source>
        <dbReference type="ARBA" id="ARBA00004202"/>
    </source>
</evidence>
<name>A0AAW5EC96_9BACI</name>
<evidence type="ECO:0000256" key="4">
    <source>
        <dbReference type="ARBA" id="ARBA00022475"/>
    </source>
</evidence>
<organism evidence="9 10">
    <name type="scientific">Fredinandcohnia quinoae</name>
    <dbReference type="NCBI Taxonomy" id="2918902"/>
    <lineage>
        <taxon>Bacteria</taxon>
        <taxon>Bacillati</taxon>
        <taxon>Bacillota</taxon>
        <taxon>Bacilli</taxon>
        <taxon>Bacillales</taxon>
        <taxon>Bacillaceae</taxon>
        <taxon>Fredinandcohnia</taxon>
    </lineage>
</organism>
<comment type="subcellular location">
    <subcellularLocation>
        <location evidence="1">Cell membrane</location>
        <topology evidence="1">Peripheral membrane protein</topology>
    </subcellularLocation>
</comment>
<dbReference type="NCBIfam" id="TIGR01727">
    <property type="entry name" value="oligo_HPY"/>
    <property type="match status" value="1"/>
</dbReference>
<evidence type="ECO:0000256" key="5">
    <source>
        <dbReference type="ARBA" id="ARBA00022741"/>
    </source>
</evidence>
<evidence type="ECO:0000256" key="6">
    <source>
        <dbReference type="ARBA" id="ARBA00022840"/>
    </source>
</evidence>
<evidence type="ECO:0000256" key="2">
    <source>
        <dbReference type="ARBA" id="ARBA00005417"/>
    </source>
</evidence>
<dbReference type="PANTHER" id="PTHR43297:SF2">
    <property type="entry name" value="DIPEPTIDE TRANSPORT ATP-BINDING PROTEIN DPPD"/>
    <property type="match status" value="1"/>
</dbReference>
<dbReference type="GO" id="GO:0005886">
    <property type="term" value="C:plasma membrane"/>
    <property type="evidence" value="ECO:0007669"/>
    <property type="project" value="UniProtKB-SubCell"/>
</dbReference>
<dbReference type="RefSeq" id="WP_240257437.1">
    <property type="nucleotide sequence ID" value="NZ_JAKTTI010000044.1"/>
</dbReference>
<dbReference type="GO" id="GO:0015833">
    <property type="term" value="P:peptide transport"/>
    <property type="evidence" value="ECO:0007669"/>
    <property type="project" value="InterPro"/>
</dbReference>
<dbReference type="PROSITE" id="PS50893">
    <property type="entry name" value="ABC_TRANSPORTER_2"/>
    <property type="match status" value="1"/>
</dbReference>
<evidence type="ECO:0000313" key="10">
    <source>
        <dbReference type="Proteomes" id="UP001431131"/>
    </source>
</evidence>
<keyword evidence="10" id="KW-1185">Reference proteome</keyword>
<dbReference type="Gene3D" id="3.40.50.300">
    <property type="entry name" value="P-loop containing nucleotide triphosphate hydrolases"/>
    <property type="match status" value="1"/>
</dbReference>
<dbReference type="InterPro" id="IPR017871">
    <property type="entry name" value="ABC_transporter-like_CS"/>
</dbReference>
<dbReference type="Pfam" id="PF08352">
    <property type="entry name" value="oligo_HPY"/>
    <property type="match status" value="1"/>
</dbReference>
<dbReference type="FunFam" id="3.40.50.300:FF:000016">
    <property type="entry name" value="Oligopeptide ABC transporter ATP-binding component"/>
    <property type="match status" value="1"/>
</dbReference>
<dbReference type="InterPro" id="IPR050388">
    <property type="entry name" value="ABC_Ni/Peptide_Import"/>
</dbReference>
<dbReference type="SUPFAM" id="SSF52540">
    <property type="entry name" value="P-loop containing nucleoside triphosphate hydrolases"/>
    <property type="match status" value="1"/>
</dbReference>
<protein>
    <submittedName>
        <fullName evidence="9">ABC transporter ATP-binding protein</fullName>
    </submittedName>
</protein>
<dbReference type="InterPro" id="IPR003593">
    <property type="entry name" value="AAA+_ATPase"/>
</dbReference>
<evidence type="ECO:0000259" key="8">
    <source>
        <dbReference type="PROSITE" id="PS50893"/>
    </source>
</evidence>
<keyword evidence="5" id="KW-0547">Nucleotide-binding</keyword>
<comment type="caution">
    <text evidence="9">The sequence shown here is derived from an EMBL/GenBank/DDBJ whole genome shotgun (WGS) entry which is preliminary data.</text>
</comment>
<accession>A0AAW5EC96</accession>
<dbReference type="CDD" id="cd03257">
    <property type="entry name" value="ABC_NikE_OppD_transporters"/>
    <property type="match status" value="1"/>
</dbReference>
<dbReference type="InterPro" id="IPR003439">
    <property type="entry name" value="ABC_transporter-like_ATP-bd"/>
</dbReference>
<dbReference type="Pfam" id="PF00005">
    <property type="entry name" value="ABC_tran"/>
    <property type="match status" value="1"/>
</dbReference>
<reference evidence="9" key="1">
    <citation type="submission" date="2022-02" db="EMBL/GenBank/DDBJ databases">
        <title>Fredinandcohnia quinoae sp. nov. isolated from Chenopodium quinoa seeds.</title>
        <authorList>
            <person name="Saati-Santamaria Z."/>
            <person name="Flores-Felix J.D."/>
            <person name="Igual J.M."/>
            <person name="Velazquez E."/>
            <person name="Garcia-Fraile P."/>
            <person name="Martinez-Molina E."/>
        </authorList>
    </citation>
    <scope>NUCLEOTIDE SEQUENCE</scope>
    <source>
        <strain evidence="9">SECRCQ15</strain>
    </source>
</reference>
<dbReference type="Proteomes" id="UP001431131">
    <property type="component" value="Unassembled WGS sequence"/>
</dbReference>
<dbReference type="InterPro" id="IPR027417">
    <property type="entry name" value="P-loop_NTPase"/>
</dbReference>
<evidence type="ECO:0000256" key="3">
    <source>
        <dbReference type="ARBA" id="ARBA00022448"/>
    </source>
</evidence>
<gene>
    <name evidence="9" type="ORF">MJG50_19455</name>
</gene>
<feature type="domain" description="ABC transporter" evidence="8">
    <location>
        <begin position="6"/>
        <end position="257"/>
    </location>
</feature>
<dbReference type="PROSITE" id="PS00211">
    <property type="entry name" value="ABC_TRANSPORTER_1"/>
    <property type="match status" value="1"/>
</dbReference>
<evidence type="ECO:0000256" key="7">
    <source>
        <dbReference type="ARBA" id="ARBA00023136"/>
    </source>
</evidence>
<keyword evidence="6 9" id="KW-0067">ATP-binding</keyword>
<evidence type="ECO:0000313" key="9">
    <source>
        <dbReference type="EMBL" id="MCH1627517.1"/>
    </source>
</evidence>
<keyword evidence="3" id="KW-0813">Transport</keyword>
<comment type="similarity">
    <text evidence="2">Belongs to the ABC transporter superfamily.</text>
</comment>
<dbReference type="PANTHER" id="PTHR43297">
    <property type="entry name" value="OLIGOPEPTIDE TRANSPORT ATP-BINDING PROTEIN APPD"/>
    <property type="match status" value="1"/>
</dbReference>